<evidence type="ECO:0000256" key="8">
    <source>
        <dbReference type="SAM" id="Phobius"/>
    </source>
</evidence>
<dbReference type="InterPro" id="IPR037185">
    <property type="entry name" value="EmrE-like"/>
</dbReference>
<evidence type="ECO:0000256" key="7">
    <source>
        <dbReference type="RuleBase" id="RU003942"/>
    </source>
</evidence>
<feature type="transmembrane region" description="Helical" evidence="8">
    <location>
        <begin position="84"/>
        <end position="103"/>
    </location>
</feature>
<comment type="caution">
    <text evidence="9">The sequence shown here is derived from an EMBL/GenBank/DDBJ whole genome shotgun (WGS) entry which is preliminary data.</text>
</comment>
<evidence type="ECO:0000256" key="6">
    <source>
        <dbReference type="ARBA" id="ARBA00023136"/>
    </source>
</evidence>
<gene>
    <name evidence="9" type="ORF">PGLA_10475</name>
</gene>
<proteinExistence type="inferred from homology"/>
<dbReference type="EMBL" id="LVJH01000017">
    <property type="protein sequence ID" value="OAB42877.1"/>
    <property type="molecule type" value="Genomic_DNA"/>
</dbReference>
<evidence type="ECO:0000256" key="3">
    <source>
        <dbReference type="ARBA" id="ARBA00022475"/>
    </source>
</evidence>
<keyword evidence="5 8" id="KW-1133">Transmembrane helix</keyword>
<keyword evidence="6 8" id="KW-0472">Membrane</keyword>
<name>A0A168L4N0_9BACL</name>
<keyword evidence="10" id="KW-1185">Reference proteome</keyword>
<dbReference type="GO" id="GO:0005886">
    <property type="term" value="C:plasma membrane"/>
    <property type="evidence" value="ECO:0007669"/>
    <property type="project" value="UniProtKB-SubCell"/>
</dbReference>
<evidence type="ECO:0000256" key="4">
    <source>
        <dbReference type="ARBA" id="ARBA00022692"/>
    </source>
</evidence>
<keyword evidence="2" id="KW-0813">Transport</keyword>
<organism evidence="9 10">
    <name type="scientific">Paenibacillus glacialis</name>
    <dbReference type="NCBI Taxonomy" id="494026"/>
    <lineage>
        <taxon>Bacteria</taxon>
        <taxon>Bacillati</taxon>
        <taxon>Bacillota</taxon>
        <taxon>Bacilli</taxon>
        <taxon>Bacillales</taxon>
        <taxon>Paenibacillaceae</taxon>
        <taxon>Paenibacillus</taxon>
    </lineage>
</organism>
<accession>A0A168L4N0</accession>
<dbReference type="GO" id="GO:0022857">
    <property type="term" value="F:transmembrane transporter activity"/>
    <property type="evidence" value="ECO:0007669"/>
    <property type="project" value="InterPro"/>
</dbReference>
<evidence type="ECO:0000256" key="5">
    <source>
        <dbReference type="ARBA" id="ARBA00022989"/>
    </source>
</evidence>
<keyword evidence="4 7" id="KW-0812">Transmembrane</keyword>
<dbReference type="AlphaFoldDB" id="A0A168L4N0"/>
<feature type="transmembrane region" description="Helical" evidence="8">
    <location>
        <begin position="32"/>
        <end position="51"/>
    </location>
</feature>
<protein>
    <submittedName>
        <fullName evidence="9">Transporter</fullName>
    </submittedName>
</protein>
<dbReference type="PANTHER" id="PTHR30561:SF0">
    <property type="entry name" value="GUANIDINIUM EXPORTER"/>
    <property type="match status" value="1"/>
</dbReference>
<dbReference type="OrthoDB" id="21828at2"/>
<evidence type="ECO:0000256" key="2">
    <source>
        <dbReference type="ARBA" id="ARBA00022448"/>
    </source>
</evidence>
<evidence type="ECO:0000313" key="9">
    <source>
        <dbReference type="EMBL" id="OAB42877.1"/>
    </source>
</evidence>
<reference evidence="9 10" key="1">
    <citation type="submission" date="2016-03" db="EMBL/GenBank/DDBJ databases">
        <title>Draft genome sequence of Paenibacillus glacialis DSM 22343.</title>
        <authorList>
            <person name="Shin S.-K."/>
            <person name="Yi H."/>
        </authorList>
    </citation>
    <scope>NUCLEOTIDE SEQUENCE [LARGE SCALE GENOMIC DNA]</scope>
    <source>
        <strain evidence="9 10">DSM 22343</strain>
    </source>
</reference>
<keyword evidence="3" id="KW-1003">Cell membrane</keyword>
<dbReference type="Proteomes" id="UP000076967">
    <property type="component" value="Unassembled WGS sequence"/>
</dbReference>
<comment type="similarity">
    <text evidence="7">Belongs to the drug/metabolite transporter (DMT) superfamily. Small multidrug resistance (SMR) (TC 2.A.7.1) family.</text>
</comment>
<evidence type="ECO:0000256" key="1">
    <source>
        <dbReference type="ARBA" id="ARBA00004651"/>
    </source>
</evidence>
<sequence length="104" mass="11044">MAWIAVVLAGLCEVFGVIGIKGIADRKGPKAYVLMSLSFICSFSLLSYGMTSLSMGTAYAVWTGIGTVGSAIVGMTLYNEPKEFKRIVFISMILIAAIGLKLIS</sequence>
<dbReference type="PANTHER" id="PTHR30561">
    <property type="entry name" value="SMR FAMILY PROTON-DEPENDENT DRUG EFFLUX TRANSPORTER SUGE"/>
    <property type="match status" value="1"/>
</dbReference>
<dbReference type="RefSeq" id="WP_068532289.1">
    <property type="nucleotide sequence ID" value="NZ_LVJH01000017.1"/>
</dbReference>
<dbReference type="InterPro" id="IPR000390">
    <property type="entry name" value="Small_drug/metabolite_transptr"/>
</dbReference>
<dbReference type="Pfam" id="PF00893">
    <property type="entry name" value="Multi_Drug_Res"/>
    <property type="match status" value="1"/>
</dbReference>
<feature type="transmembrane region" description="Helical" evidence="8">
    <location>
        <begin position="58"/>
        <end position="78"/>
    </location>
</feature>
<dbReference type="InterPro" id="IPR045324">
    <property type="entry name" value="Small_multidrug_res"/>
</dbReference>
<evidence type="ECO:0000313" key="10">
    <source>
        <dbReference type="Proteomes" id="UP000076967"/>
    </source>
</evidence>
<dbReference type="SUPFAM" id="SSF103481">
    <property type="entry name" value="Multidrug resistance efflux transporter EmrE"/>
    <property type="match status" value="1"/>
</dbReference>
<dbReference type="STRING" id="494026.PGLA_10475"/>
<comment type="subcellular location">
    <subcellularLocation>
        <location evidence="1 7">Cell membrane</location>
        <topology evidence="1 7">Multi-pass membrane protein</topology>
    </subcellularLocation>
</comment>
<dbReference type="Gene3D" id="1.10.3730.20">
    <property type="match status" value="1"/>
</dbReference>